<dbReference type="EMBL" id="JARJCM010000131">
    <property type="protein sequence ID" value="KAJ7026991.1"/>
    <property type="molecule type" value="Genomic_DNA"/>
</dbReference>
<feature type="compositionally biased region" description="Basic residues" evidence="1">
    <location>
        <begin position="76"/>
        <end position="88"/>
    </location>
</feature>
<protein>
    <submittedName>
        <fullName evidence="2">Uncharacterized protein</fullName>
    </submittedName>
</protein>
<evidence type="ECO:0000256" key="1">
    <source>
        <dbReference type="SAM" id="MobiDB-lite"/>
    </source>
</evidence>
<keyword evidence="3" id="KW-1185">Reference proteome</keyword>
<evidence type="ECO:0000313" key="3">
    <source>
        <dbReference type="Proteomes" id="UP001218188"/>
    </source>
</evidence>
<dbReference type="AlphaFoldDB" id="A0AAD6WXH3"/>
<accession>A0AAD6WXH3</accession>
<gene>
    <name evidence="2" type="ORF">C8F04DRAFT_1190086</name>
</gene>
<feature type="region of interest" description="Disordered" evidence="1">
    <location>
        <begin position="66"/>
        <end position="107"/>
    </location>
</feature>
<proteinExistence type="predicted"/>
<sequence length="278" mass="31852">MHCGKYSTRAQDDEPGIWEFGFTGKGIVEGEEAQILSRAEKARNHRKAQRSYIERNPLARKKHRVRMAASREEKKALKRRWDKPRVQRRLSTPSWADPGLPSRSEMRTEPVADRATVYSRNSRERIAIDALVTLRQPQHIAEEWPRPASDSILERAMLLTSSGGSPPASLRPAATNAADAGAVGTGVAVREALQAVASLNQDHPLWRVWPNASHRDYYRTFWTRDDHRLFLGRFLSLERYVAVRRWRLHTYNCTTYDEFGESLESPSTFHSYWPAGIS</sequence>
<comment type="caution">
    <text evidence="2">The sequence shown here is derived from an EMBL/GenBank/DDBJ whole genome shotgun (WGS) entry which is preliminary data.</text>
</comment>
<organism evidence="2 3">
    <name type="scientific">Mycena alexandri</name>
    <dbReference type="NCBI Taxonomy" id="1745969"/>
    <lineage>
        <taxon>Eukaryota</taxon>
        <taxon>Fungi</taxon>
        <taxon>Dikarya</taxon>
        <taxon>Basidiomycota</taxon>
        <taxon>Agaricomycotina</taxon>
        <taxon>Agaricomycetes</taxon>
        <taxon>Agaricomycetidae</taxon>
        <taxon>Agaricales</taxon>
        <taxon>Marasmiineae</taxon>
        <taxon>Mycenaceae</taxon>
        <taxon>Mycena</taxon>
    </lineage>
</organism>
<name>A0AAD6WXH3_9AGAR</name>
<reference evidence="2" key="1">
    <citation type="submission" date="2023-03" db="EMBL/GenBank/DDBJ databases">
        <title>Massive genome expansion in bonnet fungi (Mycena s.s.) driven by repeated elements and novel gene families across ecological guilds.</title>
        <authorList>
            <consortium name="Lawrence Berkeley National Laboratory"/>
            <person name="Harder C.B."/>
            <person name="Miyauchi S."/>
            <person name="Viragh M."/>
            <person name="Kuo A."/>
            <person name="Thoen E."/>
            <person name="Andreopoulos B."/>
            <person name="Lu D."/>
            <person name="Skrede I."/>
            <person name="Drula E."/>
            <person name="Henrissat B."/>
            <person name="Morin E."/>
            <person name="Kohler A."/>
            <person name="Barry K."/>
            <person name="LaButti K."/>
            <person name="Morin E."/>
            <person name="Salamov A."/>
            <person name="Lipzen A."/>
            <person name="Mereny Z."/>
            <person name="Hegedus B."/>
            <person name="Baldrian P."/>
            <person name="Stursova M."/>
            <person name="Weitz H."/>
            <person name="Taylor A."/>
            <person name="Grigoriev I.V."/>
            <person name="Nagy L.G."/>
            <person name="Martin F."/>
            <person name="Kauserud H."/>
        </authorList>
    </citation>
    <scope>NUCLEOTIDE SEQUENCE</scope>
    <source>
        <strain evidence="2">CBHHK200</strain>
    </source>
</reference>
<evidence type="ECO:0000313" key="2">
    <source>
        <dbReference type="EMBL" id="KAJ7026991.1"/>
    </source>
</evidence>
<dbReference type="Proteomes" id="UP001218188">
    <property type="component" value="Unassembled WGS sequence"/>
</dbReference>